<dbReference type="Proteomes" id="UP000078561">
    <property type="component" value="Unassembled WGS sequence"/>
</dbReference>
<feature type="region of interest" description="Disordered" evidence="3">
    <location>
        <begin position="19"/>
        <end position="62"/>
    </location>
</feature>
<protein>
    <recommendedName>
        <fullName evidence="4">RRM domain-containing protein</fullName>
    </recommendedName>
</protein>
<feature type="region of interest" description="Disordered" evidence="3">
    <location>
        <begin position="179"/>
        <end position="228"/>
    </location>
</feature>
<dbReference type="PANTHER" id="PTHR19965:SF35">
    <property type="entry name" value="RNA ANNEALING PROTEIN YRA1"/>
    <property type="match status" value="1"/>
</dbReference>
<dbReference type="OrthoDB" id="1049195at2759"/>
<dbReference type="AlphaFoldDB" id="A0A163MK91"/>
<keyword evidence="1 2" id="KW-0694">RNA-binding</keyword>
<gene>
    <name evidence="5" type="primary">ABSGL_11644.1 scaffold 12295</name>
</gene>
<dbReference type="Gene3D" id="3.30.70.330">
    <property type="match status" value="1"/>
</dbReference>
<dbReference type="InterPro" id="IPR035979">
    <property type="entry name" value="RBD_domain_sf"/>
</dbReference>
<keyword evidence="6" id="KW-1185">Reference proteome</keyword>
<evidence type="ECO:0000256" key="3">
    <source>
        <dbReference type="SAM" id="MobiDB-lite"/>
    </source>
</evidence>
<dbReference type="SUPFAM" id="SSF54928">
    <property type="entry name" value="RNA-binding domain, RBD"/>
    <property type="match status" value="1"/>
</dbReference>
<evidence type="ECO:0000256" key="2">
    <source>
        <dbReference type="PROSITE-ProRule" id="PRU00176"/>
    </source>
</evidence>
<evidence type="ECO:0000313" key="5">
    <source>
        <dbReference type="EMBL" id="SAM05769.1"/>
    </source>
</evidence>
<reference evidence="5" key="1">
    <citation type="submission" date="2016-04" db="EMBL/GenBank/DDBJ databases">
        <authorList>
            <person name="Evans L.H."/>
            <person name="Alamgir A."/>
            <person name="Owens N."/>
            <person name="Weber N.D."/>
            <person name="Virtaneva K."/>
            <person name="Barbian K."/>
            <person name="Babar A."/>
            <person name="Rosenke K."/>
        </authorList>
    </citation>
    <scope>NUCLEOTIDE SEQUENCE [LARGE SCALE GENOMIC DNA]</scope>
    <source>
        <strain evidence="5">CBS 101.48</strain>
    </source>
</reference>
<dbReference type="GO" id="GO:0006406">
    <property type="term" value="P:mRNA export from nucleus"/>
    <property type="evidence" value="ECO:0007669"/>
    <property type="project" value="TreeGrafter"/>
</dbReference>
<sequence length="233" mass="25776">MSSSLDMALDEVITVNKRNNRTSGGINKRNGSGFNKNQSQQNRNTAYSRPAPRNQAPAQRGPRNSLLVSNLHHNVTEKDLYVSPTNQLSREAPAILTDVLISHDQDLFGQIGNVKRAFLHLAPTGKSSGVADIVYANANDAERARNTYNNVELDGRPMRIAFADLPSALASVLPINRRIQPGRQQNTGNIRNNRRPGDNNRHQRGNNTAKREKRPAVTQADLDADMDSYMAVE</sequence>
<dbReference type="GO" id="GO:0005634">
    <property type="term" value="C:nucleus"/>
    <property type="evidence" value="ECO:0007669"/>
    <property type="project" value="TreeGrafter"/>
</dbReference>
<feature type="domain" description="RRM" evidence="4">
    <location>
        <begin position="64"/>
        <end position="165"/>
    </location>
</feature>
<dbReference type="SMART" id="SM01218">
    <property type="entry name" value="FoP_duplication"/>
    <property type="match status" value="1"/>
</dbReference>
<dbReference type="InParanoid" id="A0A163MK91"/>
<dbReference type="Pfam" id="PF13865">
    <property type="entry name" value="FoP_duplication"/>
    <property type="match status" value="1"/>
</dbReference>
<dbReference type="Pfam" id="PF00076">
    <property type="entry name" value="RRM_1"/>
    <property type="match status" value="1"/>
</dbReference>
<dbReference type="InterPro" id="IPR051229">
    <property type="entry name" value="ALYREF_mRNA_export"/>
</dbReference>
<proteinExistence type="predicted"/>
<dbReference type="InterPro" id="IPR025715">
    <property type="entry name" value="FoP_C"/>
</dbReference>
<dbReference type="FunCoup" id="A0A163MK91">
    <property type="interactions" value="760"/>
</dbReference>
<evidence type="ECO:0000259" key="4">
    <source>
        <dbReference type="PROSITE" id="PS50102"/>
    </source>
</evidence>
<feature type="compositionally biased region" description="Polar residues" evidence="3">
    <location>
        <begin position="182"/>
        <end position="191"/>
    </location>
</feature>
<organism evidence="5">
    <name type="scientific">Absidia glauca</name>
    <name type="common">Pin mould</name>
    <dbReference type="NCBI Taxonomy" id="4829"/>
    <lineage>
        <taxon>Eukaryota</taxon>
        <taxon>Fungi</taxon>
        <taxon>Fungi incertae sedis</taxon>
        <taxon>Mucoromycota</taxon>
        <taxon>Mucoromycotina</taxon>
        <taxon>Mucoromycetes</taxon>
        <taxon>Mucorales</taxon>
        <taxon>Cunninghamellaceae</taxon>
        <taxon>Absidia</taxon>
    </lineage>
</organism>
<dbReference type="SMART" id="SM00360">
    <property type="entry name" value="RRM"/>
    <property type="match status" value="1"/>
</dbReference>
<evidence type="ECO:0000256" key="1">
    <source>
        <dbReference type="ARBA" id="ARBA00022884"/>
    </source>
</evidence>
<dbReference type="EMBL" id="LT554468">
    <property type="protein sequence ID" value="SAM05769.1"/>
    <property type="molecule type" value="Genomic_DNA"/>
</dbReference>
<feature type="compositionally biased region" description="Polar residues" evidence="3">
    <location>
        <begin position="21"/>
        <end position="47"/>
    </location>
</feature>
<accession>A0A163MK91</accession>
<dbReference type="InterPro" id="IPR012677">
    <property type="entry name" value="Nucleotide-bd_a/b_plait_sf"/>
</dbReference>
<dbReference type="GO" id="GO:0003729">
    <property type="term" value="F:mRNA binding"/>
    <property type="evidence" value="ECO:0007669"/>
    <property type="project" value="TreeGrafter"/>
</dbReference>
<name>A0A163MK91_ABSGL</name>
<dbReference type="OMA" id="NEFGPIK"/>
<dbReference type="InterPro" id="IPR000504">
    <property type="entry name" value="RRM_dom"/>
</dbReference>
<evidence type="ECO:0000313" key="6">
    <source>
        <dbReference type="Proteomes" id="UP000078561"/>
    </source>
</evidence>
<dbReference type="PROSITE" id="PS50102">
    <property type="entry name" value="RRM"/>
    <property type="match status" value="1"/>
</dbReference>
<dbReference type="STRING" id="4829.A0A163MK91"/>
<dbReference type="PANTHER" id="PTHR19965">
    <property type="entry name" value="RNA AND EXPORT FACTOR BINDING PROTEIN"/>
    <property type="match status" value="1"/>
</dbReference>